<dbReference type="RefSeq" id="WP_249299058.1">
    <property type="nucleotide sequence ID" value="NZ_JACRSP010000001.1"/>
</dbReference>
<keyword evidence="4" id="KW-0732">Signal</keyword>
<name>A0A926HT09_9FIRM</name>
<feature type="signal peptide" evidence="4">
    <location>
        <begin position="1"/>
        <end position="29"/>
    </location>
</feature>
<evidence type="ECO:0000313" key="7">
    <source>
        <dbReference type="Proteomes" id="UP000620366"/>
    </source>
</evidence>
<keyword evidence="2" id="KW-0677">Repeat</keyword>
<organism evidence="6 7">
    <name type="scientific">Feifania hominis</name>
    <dbReference type="NCBI Taxonomy" id="2763660"/>
    <lineage>
        <taxon>Bacteria</taxon>
        <taxon>Bacillati</taxon>
        <taxon>Bacillota</taxon>
        <taxon>Clostridia</taxon>
        <taxon>Eubacteriales</taxon>
        <taxon>Feifaniaceae</taxon>
        <taxon>Feifania</taxon>
    </lineage>
</organism>
<reference evidence="6" key="1">
    <citation type="submission" date="2020-08" db="EMBL/GenBank/DDBJ databases">
        <title>Genome public.</title>
        <authorList>
            <person name="Liu C."/>
            <person name="Sun Q."/>
        </authorList>
    </citation>
    <scope>NUCLEOTIDE SEQUENCE</scope>
    <source>
        <strain evidence="6">BX7</strain>
    </source>
</reference>
<feature type="domain" description="SLH" evidence="5">
    <location>
        <begin position="152"/>
        <end position="212"/>
    </location>
</feature>
<feature type="domain" description="SLH" evidence="5">
    <location>
        <begin position="88"/>
        <end position="151"/>
    </location>
</feature>
<dbReference type="Proteomes" id="UP000620366">
    <property type="component" value="Unassembled WGS sequence"/>
</dbReference>
<feature type="domain" description="SLH" evidence="5">
    <location>
        <begin position="28"/>
        <end position="87"/>
    </location>
</feature>
<dbReference type="Pfam" id="PF01183">
    <property type="entry name" value="Glyco_hydro_25"/>
    <property type="match status" value="1"/>
</dbReference>
<gene>
    <name evidence="6" type="ORF">H8695_01485</name>
</gene>
<evidence type="ECO:0000256" key="2">
    <source>
        <dbReference type="ARBA" id="ARBA00022737"/>
    </source>
</evidence>
<evidence type="ECO:0000259" key="5">
    <source>
        <dbReference type="PROSITE" id="PS51272"/>
    </source>
</evidence>
<dbReference type="Pfam" id="PF00395">
    <property type="entry name" value="SLH"/>
    <property type="match status" value="3"/>
</dbReference>
<dbReference type="GO" id="GO:0009253">
    <property type="term" value="P:peptidoglycan catabolic process"/>
    <property type="evidence" value="ECO:0007669"/>
    <property type="project" value="InterPro"/>
</dbReference>
<sequence length="456" mass="50663">MKKRKLSFRRLLAMLLVLFGTLSLRVVSAAVFADIPADAWYLDAVVWCRDNSVISGTADGQFEPETKMSRAMLATALYRVSGTPEVTVNAGFFDIPADSWYSDAVNWAAATGYMSGYGDGLFGPEDPVTREQIAVTLWRYEGSPSAESGQDFDDEQSISAFAGQAVDWARAAGIIAGKEDNCFDPQGDTTRAEAAVVLTRYLGQRDPDEPQPPPQDETEPPESEPGILTPNQYDSSAFVIDGGFLSYLGDAPSYVGVDVSAHQEWIEWDRVAAAGVDFAMIRAGYRGYTVGEIHEDRYFRYNIDNALRVGLDVGVYFFSQAVTPQEAREEAQQLLEWIEQYDITYPVVFDWERVEQGNSRTNETDGPTITACARAFCEVIADAGYTPMVYGSPSKINTEIDLSQLSEYPLWLAHYTTGWRPTSFPYHYHMWQYTSSGAVDGISGRVDLNICLTEWE</sequence>
<protein>
    <submittedName>
        <fullName evidence="6">S-layer homology domain-containing protein</fullName>
    </submittedName>
</protein>
<dbReference type="Gene3D" id="3.20.20.80">
    <property type="entry name" value="Glycosidases"/>
    <property type="match status" value="1"/>
</dbReference>
<dbReference type="GO" id="GO:0016998">
    <property type="term" value="P:cell wall macromolecule catabolic process"/>
    <property type="evidence" value="ECO:0007669"/>
    <property type="project" value="InterPro"/>
</dbReference>
<accession>A0A926HT09</accession>
<keyword evidence="7" id="KW-1185">Reference proteome</keyword>
<dbReference type="GO" id="GO:0016052">
    <property type="term" value="P:carbohydrate catabolic process"/>
    <property type="evidence" value="ECO:0007669"/>
    <property type="project" value="TreeGrafter"/>
</dbReference>
<dbReference type="PANTHER" id="PTHR34135">
    <property type="entry name" value="LYSOZYME"/>
    <property type="match status" value="1"/>
</dbReference>
<dbReference type="InterPro" id="IPR002053">
    <property type="entry name" value="Glyco_hydro_25"/>
</dbReference>
<dbReference type="CDD" id="cd06414">
    <property type="entry name" value="GH25_LytC-like"/>
    <property type="match status" value="1"/>
</dbReference>
<dbReference type="SUPFAM" id="SSF51445">
    <property type="entry name" value="(Trans)glycosidases"/>
    <property type="match status" value="1"/>
</dbReference>
<evidence type="ECO:0000313" key="6">
    <source>
        <dbReference type="EMBL" id="MBC8535369.1"/>
    </source>
</evidence>
<evidence type="ECO:0000256" key="4">
    <source>
        <dbReference type="SAM" id="SignalP"/>
    </source>
</evidence>
<dbReference type="InterPro" id="IPR001119">
    <property type="entry name" value="SLH_dom"/>
</dbReference>
<dbReference type="GO" id="GO:0003796">
    <property type="term" value="F:lysozyme activity"/>
    <property type="evidence" value="ECO:0007669"/>
    <property type="project" value="InterPro"/>
</dbReference>
<dbReference type="InterPro" id="IPR017853">
    <property type="entry name" value="GH"/>
</dbReference>
<proteinExistence type="inferred from homology"/>
<evidence type="ECO:0000256" key="3">
    <source>
        <dbReference type="SAM" id="MobiDB-lite"/>
    </source>
</evidence>
<dbReference type="EMBL" id="JACRSP010000001">
    <property type="protein sequence ID" value="MBC8535369.1"/>
    <property type="molecule type" value="Genomic_DNA"/>
</dbReference>
<dbReference type="PROSITE" id="PS51904">
    <property type="entry name" value="GLYCOSYL_HYDROL_F25_2"/>
    <property type="match status" value="1"/>
</dbReference>
<comment type="similarity">
    <text evidence="1">Belongs to the glycosyl hydrolase 25 family.</text>
</comment>
<feature type="region of interest" description="Disordered" evidence="3">
    <location>
        <begin position="204"/>
        <end position="231"/>
    </location>
</feature>
<dbReference type="AlphaFoldDB" id="A0A926HT09"/>
<comment type="caution">
    <text evidence="6">The sequence shown here is derived from an EMBL/GenBank/DDBJ whole genome shotgun (WGS) entry which is preliminary data.</text>
</comment>
<feature type="chain" id="PRO_5037803760" evidence="4">
    <location>
        <begin position="30"/>
        <end position="456"/>
    </location>
</feature>
<dbReference type="PROSITE" id="PS51272">
    <property type="entry name" value="SLH"/>
    <property type="match status" value="3"/>
</dbReference>
<evidence type="ECO:0000256" key="1">
    <source>
        <dbReference type="ARBA" id="ARBA00010646"/>
    </source>
</evidence>
<dbReference type="PANTHER" id="PTHR34135:SF2">
    <property type="entry name" value="LYSOZYME"/>
    <property type="match status" value="1"/>
</dbReference>